<dbReference type="SMART" id="SM00353">
    <property type="entry name" value="HLH"/>
    <property type="match status" value="1"/>
</dbReference>
<dbReference type="GO" id="GO:0046983">
    <property type="term" value="F:protein dimerization activity"/>
    <property type="evidence" value="ECO:0007669"/>
    <property type="project" value="InterPro"/>
</dbReference>
<gene>
    <name evidence="7" type="ORF">HOLleu_23062</name>
</gene>
<dbReference type="InterPro" id="IPR026052">
    <property type="entry name" value="DNA-bd_prot-inh"/>
</dbReference>
<keyword evidence="5" id="KW-0539">Nucleus</keyword>
<comment type="caution">
    <text evidence="7">The sequence shown here is derived from an EMBL/GenBank/DDBJ whole genome shotgun (WGS) entry which is preliminary data.</text>
</comment>
<evidence type="ECO:0000313" key="7">
    <source>
        <dbReference type="EMBL" id="KAJ8032963.1"/>
    </source>
</evidence>
<keyword evidence="2" id="KW-0678">Repressor</keyword>
<evidence type="ECO:0000313" key="8">
    <source>
        <dbReference type="Proteomes" id="UP001152320"/>
    </source>
</evidence>
<evidence type="ECO:0000256" key="1">
    <source>
        <dbReference type="ARBA" id="ARBA00004123"/>
    </source>
</evidence>
<dbReference type="GO" id="GO:0005737">
    <property type="term" value="C:cytoplasm"/>
    <property type="evidence" value="ECO:0007669"/>
    <property type="project" value="InterPro"/>
</dbReference>
<dbReference type="GO" id="GO:0032922">
    <property type="term" value="P:circadian regulation of gene expression"/>
    <property type="evidence" value="ECO:0007669"/>
    <property type="project" value="TreeGrafter"/>
</dbReference>
<keyword evidence="8" id="KW-1185">Reference proteome</keyword>
<proteinExistence type="predicted"/>
<dbReference type="GO" id="GO:0000122">
    <property type="term" value="P:negative regulation of transcription by RNA polymerase II"/>
    <property type="evidence" value="ECO:0007669"/>
    <property type="project" value="InterPro"/>
</dbReference>
<evidence type="ECO:0000256" key="4">
    <source>
        <dbReference type="ARBA" id="ARBA00023163"/>
    </source>
</evidence>
<dbReference type="InterPro" id="IPR036638">
    <property type="entry name" value="HLH_DNA-bd_sf"/>
</dbReference>
<dbReference type="Gene3D" id="4.10.280.10">
    <property type="entry name" value="Helix-loop-helix DNA-binding domain"/>
    <property type="match status" value="1"/>
</dbReference>
<accession>A0A9Q1BUL6</accession>
<dbReference type="Pfam" id="PF00010">
    <property type="entry name" value="HLH"/>
    <property type="match status" value="1"/>
</dbReference>
<comment type="subcellular location">
    <subcellularLocation>
        <location evidence="1">Nucleus</location>
    </subcellularLocation>
</comment>
<keyword evidence="4" id="KW-0804">Transcription</keyword>
<organism evidence="7 8">
    <name type="scientific">Holothuria leucospilota</name>
    <name type="common">Black long sea cucumber</name>
    <name type="synonym">Mertensiothuria leucospilota</name>
    <dbReference type="NCBI Taxonomy" id="206669"/>
    <lineage>
        <taxon>Eukaryota</taxon>
        <taxon>Metazoa</taxon>
        <taxon>Echinodermata</taxon>
        <taxon>Eleutherozoa</taxon>
        <taxon>Echinozoa</taxon>
        <taxon>Holothuroidea</taxon>
        <taxon>Aspidochirotacea</taxon>
        <taxon>Aspidochirotida</taxon>
        <taxon>Holothuriidae</taxon>
        <taxon>Holothuria</taxon>
    </lineage>
</organism>
<dbReference type="EMBL" id="JAIZAY010000011">
    <property type="protein sequence ID" value="KAJ8032963.1"/>
    <property type="molecule type" value="Genomic_DNA"/>
</dbReference>
<reference evidence="7" key="1">
    <citation type="submission" date="2021-10" db="EMBL/GenBank/DDBJ databases">
        <title>Tropical sea cucumber genome reveals ecological adaptation and Cuvierian tubules defense mechanism.</title>
        <authorList>
            <person name="Chen T."/>
        </authorList>
    </citation>
    <scope>NUCLEOTIDE SEQUENCE</scope>
    <source>
        <strain evidence="7">Nanhai2018</strain>
        <tissue evidence="7">Muscle</tissue>
    </source>
</reference>
<dbReference type="GO" id="GO:0005634">
    <property type="term" value="C:nucleus"/>
    <property type="evidence" value="ECO:0007669"/>
    <property type="project" value="UniProtKB-SubCell"/>
</dbReference>
<dbReference type="PANTHER" id="PTHR11723:SF17">
    <property type="entry name" value="PROTEIN EXTRA-MACROCHAETAE"/>
    <property type="match status" value="1"/>
</dbReference>
<dbReference type="PROSITE" id="PS50888">
    <property type="entry name" value="BHLH"/>
    <property type="match status" value="1"/>
</dbReference>
<name>A0A9Q1BUL6_HOLLE</name>
<dbReference type="GO" id="GO:0030154">
    <property type="term" value="P:cell differentiation"/>
    <property type="evidence" value="ECO:0007669"/>
    <property type="project" value="TreeGrafter"/>
</dbReference>
<evidence type="ECO:0000256" key="5">
    <source>
        <dbReference type="ARBA" id="ARBA00023242"/>
    </source>
</evidence>
<protein>
    <submittedName>
        <fullName evidence="7">DNA-binding protein inhibitor ID-2</fullName>
    </submittedName>
</protein>
<dbReference type="OrthoDB" id="10047910at2759"/>
<dbReference type="CDD" id="cd19684">
    <property type="entry name" value="bHLH_dnHLH_ID"/>
    <property type="match status" value="1"/>
</dbReference>
<sequence>MKVATQVSLKKTCQKQRNLASVLHRAHSLSNSGSSLKNFSMSDCYEKLKEIVPTIPRDRKVSRVEILQHVIDYIQDLQTALDNQNIRVKGFNENTQVAVPNRTPFSTLQSTSSSGATQLPLLMTSQPHHSLSREFVKQVMTCSSMGQKLHPYETPESSPESQPCTC</sequence>
<evidence type="ECO:0000256" key="3">
    <source>
        <dbReference type="ARBA" id="ARBA00023015"/>
    </source>
</evidence>
<evidence type="ECO:0000256" key="2">
    <source>
        <dbReference type="ARBA" id="ARBA00022491"/>
    </source>
</evidence>
<dbReference type="Proteomes" id="UP001152320">
    <property type="component" value="Chromosome 11"/>
</dbReference>
<dbReference type="SUPFAM" id="SSF47459">
    <property type="entry name" value="HLH, helix-loop-helix DNA-binding domain"/>
    <property type="match status" value="1"/>
</dbReference>
<dbReference type="AlphaFoldDB" id="A0A9Q1BUL6"/>
<feature type="domain" description="BHLH" evidence="6">
    <location>
        <begin position="25"/>
        <end position="77"/>
    </location>
</feature>
<dbReference type="InterPro" id="IPR011598">
    <property type="entry name" value="bHLH_dom"/>
</dbReference>
<keyword evidence="3" id="KW-0805">Transcription regulation</keyword>
<evidence type="ECO:0000259" key="6">
    <source>
        <dbReference type="PROSITE" id="PS50888"/>
    </source>
</evidence>
<dbReference type="PANTHER" id="PTHR11723">
    <property type="entry name" value="DNA-BINDING PROTEIN INHIBITOR"/>
    <property type="match status" value="1"/>
</dbReference>